<evidence type="ECO:0000313" key="7">
    <source>
        <dbReference type="EMBL" id="MCJ8011893.1"/>
    </source>
</evidence>
<dbReference type="Pfam" id="PF00348">
    <property type="entry name" value="polyprenyl_synt"/>
    <property type="match status" value="1"/>
</dbReference>
<organism evidence="7 8">
    <name type="scientific">Paenibacillus mangrovi</name>
    <dbReference type="NCBI Taxonomy" id="2931978"/>
    <lineage>
        <taxon>Bacteria</taxon>
        <taxon>Bacillati</taxon>
        <taxon>Bacillota</taxon>
        <taxon>Bacilli</taxon>
        <taxon>Bacillales</taxon>
        <taxon>Paenibacillaceae</taxon>
        <taxon>Paenibacillus</taxon>
    </lineage>
</organism>
<dbReference type="PROSITE" id="PS00444">
    <property type="entry name" value="POLYPRENYL_SYNTHASE_2"/>
    <property type="match status" value="1"/>
</dbReference>
<protein>
    <submittedName>
        <fullName evidence="7">Polyprenyl synthetase family protein</fullName>
    </submittedName>
</protein>
<keyword evidence="8" id="KW-1185">Reference proteome</keyword>
<dbReference type="PANTHER" id="PTHR12001:SF69">
    <property type="entry name" value="ALL TRANS-POLYPRENYL-DIPHOSPHATE SYNTHASE PDSS1"/>
    <property type="match status" value="1"/>
</dbReference>
<evidence type="ECO:0000256" key="4">
    <source>
        <dbReference type="ARBA" id="ARBA00022723"/>
    </source>
</evidence>
<accession>A0A9X1WQM8</accession>
<dbReference type="GO" id="GO:0046872">
    <property type="term" value="F:metal ion binding"/>
    <property type="evidence" value="ECO:0007669"/>
    <property type="project" value="UniProtKB-KW"/>
</dbReference>
<keyword evidence="5" id="KW-0460">Magnesium</keyword>
<dbReference type="CDD" id="cd00685">
    <property type="entry name" value="Trans_IPPS_HT"/>
    <property type="match status" value="1"/>
</dbReference>
<dbReference type="PROSITE" id="PS00723">
    <property type="entry name" value="POLYPRENYL_SYNTHASE_1"/>
    <property type="match status" value="1"/>
</dbReference>
<reference evidence="7" key="1">
    <citation type="submission" date="2022-04" db="EMBL/GenBank/DDBJ databases">
        <title>Paenibacillus mangrovi sp. nov., a novel endophytic bacterium isolated from bark of Kandelia candel.</title>
        <authorList>
            <person name="Tuo L."/>
        </authorList>
    </citation>
    <scope>NUCLEOTIDE SEQUENCE</scope>
    <source>
        <strain evidence="7">KQZ6P-2</strain>
    </source>
</reference>
<dbReference type="GO" id="GO:0004659">
    <property type="term" value="F:prenyltransferase activity"/>
    <property type="evidence" value="ECO:0007669"/>
    <property type="project" value="InterPro"/>
</dbReference>
<dbReference type="InterPro" id="IPR000092">
    <property type="entry name" value="Polyprenyl_synt"/>
</dbReference>
<evidence type="ECO:0000256" key="2">
    <source>
        <dbReference type="ARBA" id="ARBA00006706"/>
    </source>
</evidence>
<evidence type="ECO:0000256" key="6">
    <source>
        <dbReference type="RuleBase" id="RU004466"/>
    </source>
</evidence>
<dbReference type="InterPro" id="IPR033749">
    <property type="entry name" value="Polyprenyl_synt_CS"/>
</dbReference>
<comment type="cofactor">
    <cofactor evidence="1">
        <name>Mg(2+)</name>
        <dbReference type="ChEBI" id="CHEBI:18420"/>
    </cofactor>
</comment>
<dbReference type="SUPFAM" id="SSF48576">
    <property type="entry name" value="Terpenoid synthases"/>
    <property type="match status" value="1"/>
</dbReference>
<dbReference type="PANTHER" id="PTHR12001">
    <property type="entry name" value="GERANYLGERANYL PYROPHOSPHATE SYNTHASE"/>
    <property type="match status" value="1"/>
</dbReference>
<keyword evidence="4" id="KW-0479">Metal-binding</keyword>
<dbReference type="AlphaFoldDB" id="A0A9X1WQM8"/>
<evidence type="ECO:0000256" key="3">
    <source>
        <dbReference type="ARBA" id="ARBA00022679"/>
    </source>
</evidence>
<dbReference type="Proteomes" id="UP001139347">
    <property type="component" value="Unassembled WGS sequence"/>
</dbReference>
<comment type="caution">
    <text evidence="7">The sequence shown here is derived from an EMBL/GenBank/DDBJ whole genome shotgun (WGS) entry which is preliminary data.</text>
</comment>
<dbReference type="SFLD" id="SFLDS00005">
    <property type="entry name" value="Isoprenoid_Synthase_Type_I"/>
    <property type="match status" value="1"/>
</dbReference>
<evidence type="ECO:0000313" key="8">
    <source>
        <dbReference type="Proteomes" id="UP001139347"/>
    </source>
</evidence>
<dbReference type="InterPro" id="IPR008949">
    <property type="entry name" value="Isoprenoid_synthase_dom_sf"/>
</dbReference>
<dbReference type="GO" id="GO:0008299">
    <property type="term" value="P:isoprenoid biosynthetic process"/>
    <property type="evidence" value="ECO:0007669"/>
    <property type="project" value="InterPro"/>
</dbReference>
<evidence type="ECO:0000256" key="1">
    <source>
        <dbReference type="ARBA" id="ARBA00001946"/>
    </source>
</evidence>
<proteinExistence type="inferred from homology"/>
<dbReference type="Gene3D" id="1.10.600.10">
    <property type="entry name" value="Farnesyl Diphosphate Synthase"/>
    <property type="match status" value="1"/>
</dbReference>
<name>A0A9X1WQM8_9BACL</name>
<comment type="similarity">
    <text evidence="2 6">Belongs to the FPP/GGPP synthase family.</text>
</comment>
<evidence type="ECO:0000256" key="5">
    <source>
        <dbReference type="ARBA" id="ARBA00022842"/>
    </source>
</evidence>
<keyword evidence="3 6" id="KW-0808">Transferase</keyword>
<dbReference type="EMBL" id="JALIRP010000003">
    <property type="protein sequence ID" value="MCJ8011893.1"/>
    <property type="molecule type" value="Genomic_DNA"/>
</dbReference>
<dbReference type="RefSeq" id="WP_244724036.1">
    <property type="nucleotide sequence ID" value="NZ_JALIRP010000003.1"/>
</dbReference>
<gene>
    <name evidence="7" type="ORF">MUG84_09080</name>
</gene>
<sequence length="337" mass="37346">MKPTLHEALQIDIKRINREIENIVKYDKDVPRTSVLSHSVLQLIRSGGKRLRPLLVIVGSRFGTAKTGSRFGTAKTGRRQLQLAAAAEFIHAASLIHDDIIDRSDLRRGAPSLHTQTGVAEAVHIGNYMSARVVELLSDFTSDHDRFVHDLSSLATAQLCIGEYEQLQHAFDYDLTLKQYLEKTRCKTAQLMATCLRVGALSTDARPEVADALYRFGESLGMAFQIEDDILDFTATAEMIGKPAGSDLRRGQVTLPVLYALSDPVLAPRIRAIHANSSEEEIEYALQGICVGDALARSQQMRMDYLQQAMQAIELLRGHPAYGQLEVLHQYFGGKTA</sequence>